<dbReference type="GO" id="GO:0009535">
    <property type="term" value="C:chloroplast thylakoid membrane"/>
    <property type="evidence" value="ECO:0007669"/>
    <property type="project" value="UniProtKB-SubCell"/>
</dbReference>
<keyword evidence="2 7" id="KW-0150">Chloroplast</keyword>
<feature type="binding site" evidence="6">
    <location>
        <position position="161"/>
    </location>
    <ligand>
        <name>chlorophyll a</name>
        <dbReference type="ChEBI" id="CHEBI:58416"/>
        <label>1</label>
    </ligand>
</feature>
<dbReference type="Proteomes" id="UP000708148">
    <property type="component" value="Unassembled WGS sequence"/>
</dbReference>
<evidence type="ECO:0000256" key="1">
    <source>
        <dbReference type="ARBA" id="ARBA00022494"/>
    </source>
</evidence>
<proteinExistence type="inferred from homology"/>
<keyword evidence="10" id="KW-1185">Reference proteome</keyword>
<gene>
    <name evidence="9" type="ORF">OSTQU699_LOCUS3320</name>
</gene>
<keyword evidence="4 7" id="KW-0934">Plastid</keyword>
<feature type="binding site" description="axial binding residue" evidence="6">
    <location>
        <position position="117"/>
    </location>
    <ligand>
        <name>chlorophyll b</name>
        <dbReference type="ChEBI" id="CHEBI:61721"/>
        <label>1</label>
    </ligand>
    <ligandPart>
        <name>Mg</name>
        <dbReference type="ChEBI" id="CHEBI:25107"/>
    </ligandPart>
</feature>
<dbReference type="GO" id="GO:0009523">
    <property type="term" value="C:photosystem II"/>
    <property type="evidence" value="ECO:0007669"/>
    <property type="project" value="UniProtKB-KW"/>
</dbReference>
<comment type="function">
    <text evidence="7">The light-harvesting complex (LHC) functions as a light receptor, it captures and delivers excitation energy to photosystems with which it is closely associated.</text>
</comment>
<sequence>MAVAARPKTKKVVARAARNGPRPGKPVPDPEKAVLQPAKPVPKPAKAAPKPRKPVPKPAKAAPKPRKPVPKPRKSAPKPAYRPPPRRASKGGGKGWFGDAGGAGDLAQWYGPTRKLYLPSGLFDRSEVEPYLNGTLAGDYGYDPLGIGQSVAQVQKYREYEVLHGRWAMLGAAGMIIPEGLAANGADIRGAAWYETGAEMLTGSGKLDYFAVPWAVVANPLPLLFVIGIQVGLMGFAENYRRQGSGPPGYTVGGGKYEAQELENLDPIYPGGPFDQFGLASDPEIFQELKVKEIKNGRLAMIATLGFAVQAAVTGEGPYANWSKHVADPFGYNLLTVLGSEDRVPTL</sequence>
<evidence type="ECO:0000313" key="10">
    <source>
        <dbReference type="Proteomes" id="UP000708148"/>
    </source>
</evidence>
<feature type="binding site" evidence="6">
    <location>
        <position position="325"/>
    </location>
    <ligand>
        <name>chlorophyll a</name>
        <dbReference type="ChEBI" id="CHEBI:58416"/>
        <label>1</label>
    </ligand>
</feature>
<dbReference type="SUPFAM" id="SSF103511">
    <property type="entry name" value="Chlorophyll a-b binding protein"/>
    <property type="match status" value="1"/>
</dbReference>
<feature type="binding site" description="axial binding residue" evidence="6">
    <location>
        <position position="230"/>
    </location>
    <ligand>
        <name>chlorophyll b</name>
        <dbReference type="ChEBI" id="CHEBI:61721"/>
        <label>1</label>
    </ligand>
    <ligandPart>
        <name>Mg</name>
        <dbReference type="ChEBI" id="CHEBI:25107"/>
    </ligandPart>
</feature>
<protein>
    <recommendedName>
        <fullName evidence="7">Chlorophyll a-b binding protein, chloroplastic</fullName>
    </recommendedName>
</protein>
<dbReference type="EMBL" id="CAJHUC010000735">
    <property type="protein sequence ID" value="CAD7697959.1"/>
    <property type="molecule type" value="Genomic_DNA"/>
</dbReference>
<feature type="binding site" description="axial binding residue" evidence="6">
    <location>
        <position position="262"/>
    </location>
    <ligand>
        <name>chlorophyll b</name>
        <dbReference type="ChEBI" id="CHEBI:61721"/>
        <label>1</label>
    </ligand>
    <ligandPart>
        <name>Mg</name>
        <dbReference type="ChEBI" id="CHEBI:25107"/>
    </ligandPart>
</feature>
<evidence type="ECO:0000256" key="5">
    <source>
        <dbReference type="ARBA" id="ARBA00022991"/>
    </source>
</evidence>
<keyword evidence="3 7" id="KW-0602">Photosynthesis</keyword>
<feature type="binding site" evidence="6">
    <location>
        <position position="292"/>
    </location>
    <ligand>
        <name>chlorophyll a</name>
        <dbReference type="ChEBI" id="CHEBI:58416"/>
        <label>1</label>
    </ligand>
</feature>
<dbReference type="PANTHER" id="PTHR21649">
    <property type="entry name" value="CHLOROPHYLL A/B BINDING PROTEIN"/>
    <property type="match status" value="1"/>
</dbReference>
<reference evidence="9" key="1">
    <citation type="submission" date="2020-12" db="EMBL/GenBank/DDBJ databases">
        <authorList>
            <person name="Iha C."/>
        </authorList>
    </citation>
    <scope>NUCLEOTIDE SEQUENCE</scope>
</reference>
<feature type="binding site" description="axial binding residue" evidence="6">
    <location>
        <position position="166"/>
    </location>
    <ligand>
        <name>chlorophyll b</name>
        <dbReference type="ChEBI" id="CHEBI:61721"/>
        <label>1</label>
    </ligand>
    <ligandPart>
        <name>Mg</name>
        <dbReference type="ChEBI" id="CHEBI:25107"/>
    </ligandPart>
</feature>
<feature type="binding site" description="axial binding residue" evidence="6">
    <location>
        <position position="217"/>
    </location>
    <ligand>
        <name>chlorophyll a</name>
        <dbReference type="ChEBI" id="CHEBI:58416"/>
        <label>3</label>
    </ligand>
    <ligandPart>
        <name>Mg</name>
        <dbReference type="ChEBI" id="CHEBI:25107"/>
    </ligandPart>
</feature>
<evidence type="ECO:0000256" key="6">
    <source>
        <dbReference type="PIRSR" id="PIRSR601344-1"/>
    </source>
</evidence>
<accession>A0A8S1ISR0</accession>
<comment type="caution">
    <text evidence="9">The sequence shown here is derived from an EMBL/GenBank/DDBJ whole genome shotgun (WGS) entry which is preliminary data.</text>
</comment>
<keyword evidence="7" id="KW-0603">Photosystem I</keyword>
<keyword evidence="1 6" id="KW-0148">Chlorophyll</keyword>
<keyword evidence="7" id="KW-0793">Thylakoid</keyword>
<name>A0A8S1ISR0_9CHLO</name>
<comment type="subcellular location">
    <subcellularLocation>
        <location evidence="7">Plastid</location>
        <location evidence="7">Chloroplast thylakoid membrane</location>
    </subcellularLocation>
</comment>
<keyword evidence="7" id="KW-0604">Photosystem II</keyword>
<feature type="region of interest" description="Disordered" evidence="8">
    <location>
        <begin position="1"/>
        <end position="97"/>
    </location>
</feature>
<dbReference type="Pfam" id="PF00504">
    <property type="entry name" value="Chloroa_b-bind"/>
    <property type="match status" value="1"/>
</dbReference>
<organism evidence="9 10">
    <name type="scientific">Ostreobium quekettii</name>
    <dbReference type="NCBI Taxonomy" id="121088"/>
    <lineage>
        <taxon>Eukaryota</taxon>
        <taxon>Viridiplantae</taxon>
        <taxon>Chlorophyta</taxon>
        <taxon>core chlorophytes</taxon>
        <taxon>Ulvophyceae</taxon>
        <taxon>TCBD clade</taxon>
        <taxon>Bryopsidales</taxon>
        <taxon>Ostreobineae</taxon>
        <taxon>Ostreobiaceae</taxon>
        <taxon>Ostreobium</taxon>
    </lineage>
</organism>
<feature type="binding site" evidence="6">
    <location>
        <position position="293"/>
    </location>
    <ligand>
        <name>chlorophyll a</name>
        <dbReference type="ChEBI" id="CHEBI:58416"/>
        <label>1</label>
    </ligand>
</feature>
<comment type="similarity">
    <text evidence="7">Belongs to the light-harvesting chlorophyll a/b-binding (LHC) protein family.</text>
</comment>
<evidence type="ECO:0000256" key="8">
    <source>
        <dbReference type="SAM" id="MobiDB-lite"/>
    </source>
</evidence>
<dbReference type="InterPro" id="IPR001344">
    <property type="entry name" value="Chloro_AB-bd_pln"/>
</dbReference>
<dbReference type="Gene3D" id="1.10.3460.10">
    <property type="entry name" value="Chlorophyll a/b binding protein domain"/>
    <property type="match status" value="1"/>
</dbReference>
<dbReference type="InterPro" id="IPR022796">
    <property type="entry name" value="Chloroa_b-bind"/>
</dbReference>
<feature type="binding site" evidence="6">
    <location>
        <position position="296"/>
    </location>
    <ligand>
        <name>chlorophyll a</name>
        <dbReference type="ChEBI" id="CHEBI:58416"/>
        <label>1</label>
    </ligand>
</feature>
<dbReference type="GO" id="GO:0009522">
    <property type="term" value="C:photosystem I"/>
    <property type="evidence" value="ECO:0007669"/>
    <property type="project" value="UniProtKB-KW"/>
</dbReference>
<feature type="compositionally biased region" description="Basic residues" evidence="8">
    <location>
        <begin position="63"/>
        <end position="76"/>
    </location>
</feature>
<feature type="binding site" evidence="6">
    <location>
        <position position="298"/>
    </location>
    <ligand>
        <name>chlorophyll a</name>
        <dbReference type="ChEBI" id="CHEBI:58416"/>
        <label>1</label>
    </ligand>
</feature>
<dbReference type="AlphaFoldDB" id="A0A8S1ISR0"/>
<feature type="binding site" evidence="6">
    <location>
        <position position="310"/>
    </location>
    <ligand>
        <name>chlorophyll a</name>
        <dbReference type="ChEBI" id="CHEBI:58416"/>
        <label>1</label>
    </ligand>
</feature>
<keyword evidence="5 7" id="KW-0157">Chromophore</keyword>
<evidence type="ECO:0000256" key="4">
    <source>
        <dbReference type="ARBA" id="ARBA00022640"/>
    </source>
</evidence>
<dbReference type="GO" id="GO:0009765">
    <property type="term" value="P:photosynthesis, light harvesting"/>
    <property type="evidence" value="ECO:0007669"/>
    <property type="project" value="InterPro"/>
</dbReference>
<feature type="binding site" description="axial binding residue" evidence="6">
    <location>
        <position position="238"/>
    </location>
    <ligand>
        <name>chlorophyll b</name>
        <dbReference type="ChEBI" id="CHEBI:61721"/>
        <label>1</label>
    </ligand>
    <ligandPart>
        <name>Mg</name>
        <dbReference type="ChEBI" id="CHEBI:25107"/>
    </ligandPart>
</feature>
<evidence type="ECO:0000313" key="9">
    <source>
        <dbReference type="EMBL" id="CAD7697959.1"/>
    </source>
</evidence>
<evidence type="ECO:0000256" key="2">
    <source>
        <dbReference type="ARBA" id="ARBA00022528"/>
    </source>
</evidence>
<evidence type="ECO:0000256" key="3">
    <source>
        <dbReference type="ARBA" id="ARBA00022531"/>
    </source>
</evidence>
<evidence type="ECO:0000256" key="7">
    <source>
        <dbReference type="RuleBase" id="RU363080"/>
    </source>
</evidence>
<dbReference type="OrthoDB" id="423598at2759"/>
<feature type="binding site" evidence="6">
    <location>
        <position position="164"/>
    </location>
    <ligand>
        <name>chlorophyll a</name>
        <dbReference type="ChEBI" id="CHEBI:58416"/>
        <label>1</label>
    </ligand>
</feature>
<dbReference type="GO" id="GO:0016168">
    <property type="term" value="F:chlorophyll binding"/>
    <property type="evidence" value="ECO:0007669"/>
    <property type="project" value="UniProtKB-KW"/>
</dbReference>